<protein>
    <submittedName>
        <fullName evidence="2">Uncharacterized protein</fullName>
    </submittedName>
</protein>
<gene>
    <name evidence="2" type="ORF">AWC38_SpisGene3845</name>
</gene>
<evidence type="ECO:0000256" key="1">
    <source>
        <dbReference type="SAM" id="MobiDB-lite"/>
    </source>
</evidence>
<keyword evidence="3" id="KW-1185">Reference proteome</keyword>
<feature type="compositionally biased region" description="Basic and acidic residues" evidence="1">
    <location>
        <begin position="80"/>
        <end position="92"/>
    </location>
</feature>
<evidence type="ECO:0000313" key="2">
    <source>
        <dbReference type="EMBL" id="PFX31317.1"/>
    </source>
</evidence>
<evidence type="ECO:0000313" key="3">
    <source>
        <dbReference type="Proteomes" id="UP000225706"/>
    </source>
</evidence>
<organism evidence="2 3">
    <name type="scientific">Stylophora pistillata</name>
    <name type="common">Smooth cauliflower coral</name>
    <dbReference type="NCBI Taxonomy" id="50429"/>
    <lineage>
        <taxon>Eukaryota</taxon>
        <taxon>Metazoa</taxon>
        <taxon>Cnidaria</taxon>
        <taxon>Anthozoa</taxon>
        <taxon>Hexacorallia</taxon>
        <taxon>Scleractinia</taxon>
        <taxon>Astrocoeniina</taxon>
        <taxon>Pocilloporidae</taxon>
        <taxon>Stylophora</taxon>
    </lineage>
</organism>
<dbReference type="PANTHER" id="PTHR45902">
    <property type="entry name" value="LATROPHILIN RECEPTOR-LIKE PROTEIN A"/>
    <property type="match status" value="1"/>
</dbReference>
<dbReference type="InterPro" id="IPR053231">
    <property type="entry name" value="GPCR_LN-TM7"/>
</dbReference>
<sequence length="92" mass="10258">MTVVMGITWILGFLLAFYPTPYVEYPFIIIKTCQGLVITISFAFSKHVFALYKQKFKSETHPEPSTIGAGHVHDPGATNDAKRETSTDGKIH</sequence>
<dbReference type="OrthoDB" id="5989507at2759"/>
<dbReference type="Gene3D" id="1.20.1070.10">
    <property type="entry name" value="Rhodopsin 7-helix transmembrane proteins"/>
    <property type="match status" value="1"/>
</dbReference>
<dbReference type="EMBL" id="LSMT01000037">
    <property type="protein sequence ID" value="PFX31317.1"/>
    <property type="molecule type" value="Genomic_DNA"/>
</dbReference>
<dbReference type="Proteomes" id="UP000225706">
    <property type="component" value="Unassembled WGS sequence"/>
</dbReference>
<accession>A0A2B4SS60</accession>
<reference evidence="3" key="1">
    <citation type="journal article" date="2017" name="bioRxiv">
        <title>Comparative analysis of the genomes of Stylophora pistillata and Acropora digitifera provides evidence for extensive differences between species of corals.</title>
        <authorList>
            <person name="Voolstra C.R."/>
            <person name="Li Y."/>
            <person name="Liew Y.J."/>
            <person name="Baumgarten S."/>
            <person name="Zoccola D."/>
            <person name="Flot J.-F."/>
            <person name="Tambutte S."/>
            <person name="Allemand D."/>
            <person name="Aranda M."/>
        </authorList>
    </citation>
    <scope>NUCLEOTIDE SEQUENCE [LARGE SCALE GENOMIC DNA]</scope>
</reference>
<proteinExistence type="predicted"/>
<comment type="caution">
    <text evidence="2">The sequence shown here is derived from an EMBL/GenBank/DDBJ whole genome shotgun (WGS) entry which is preliminary data.</text>
</comment>
<dbReference type="AlphaFoldDB" id="A0A2B4SS60"/>
<name>A0A2B4SS60_STYPI</name>
<dbReference type="PANTHER" id="PTHR45902:SF1">
    <property type="entry name" value="LATROPHILIN RECEPTOR-LIKE PROTEIN A"/>
    <property type="match status" value="1"/>
</dbReference>
<feature type="region of interest" description="Disordered" evidence="1">
    <location>
        <begin position="60"/>
        <end position="92"/>
    </location>
</feature>